<evidence type="ECO:0000256" key="16">
    <source>
        <dbReference type="PROSITE-ProRule" id="PRU00657"/>
    </source>
</evidence>
<dbReference type="InterPro" id="IPR014001">
    <property type="entry name" value="Helicase_ATP-bd"/>
</dbReference>
<feature type="compositionally biased region" description="Basic and acidic residues" evidence="17">
    <location>
        <begin position="1073"/>
        <end position="1083"/>
    </location>
</feature>
<evidence type="ECO:0000256" key="4">
    <source>
        <dbReference type="ARBA" id="ARBA00022723"/>
    </source>
</evidence>
<dbReference type="SMART" id="SM00535">
    <property type="entry name" value="RIBOc"/>
    <property type="match status" value="2"/>
</dbReference>
<dbReference type="EMBL" id="VYZN01000052">
    <property type="protein sequence ID" value="KAE9527616.1"/>
    <property type="molecule type" value="Genomic_DNA"/>
</dbReference>
<dbReference type="Gene3D" id="1.10.1520.10">
    <property type="entry name" value="Ribonuclease III domain"/>
    <property type="match status" value="2"/>
</dbReference>
<dbReference type="InterPro" id="IPR048513">
    <property type="entry name" value="Dicer_PBD"/>
</dbReference>
<dbReference type="CDD" id="cd18034">
    <property type="entry name" value="DEXHc_dicer"/>
    <property type="match status" value="1"/>
</dbReference>
<dbReference type="HAMAP" id="MF_00104">
    <property type="entry name" value="RNase_III"/>
    <property type="match status" value="1"/>
</dbReference>
<dbReference type="Pfam" id="PF02170">
    <property type="entry name" value="PAZ"/>
    <property type="match status" value="1"/>
</dbReference>
<dbReference type="GO" id="GO:0003723">
    <property type="term" value="F:RNA binding"/>
    <property type="evidence" value="ECO:0007669"/>
    <property type="project" value="UniProtKB-UniRule"/>
</dbReference>
<dbReference type="InterPro" id="IPR011907">
    <property type="entry name" value="RNase_III"/>
</dbReference>
<feature type="domain" description="Dicer dsRNA-binding fold" evidence="23">
    <location>
        <begin position="554"/>
        <end position="646"/>
    </location>
</feature>
<evidence type="ECO:0000256" key="10">
    <source>
        <dbReference type="ARBA" id="ARBA00022840"/>
    </source>
</evidence>
<feature type="domain" description="Helicase C-terminal" evidence="22">
    <location>
        <begin position="365"/>
        <end position="542"/>
    </location>
</feature>
<dbReference type="Gene3D" id="3.30.160.20">
    <property type="match status" value="1"/>
</dbReference>
<dbReference type="Gene3D" id="2.170.260.10">
    <property type="entry name" value="paz domain"/>
    <property type="match status" value="1"/>
</dbReference>
<dbReference type="GO" id="GO:0005524">
    <property type="term" value="F:ATP binding"/>
    <property type="evidence" value="ECO:0007669"/>
    <property type="project" value="UniProtKB-KW"/>
</dbReference>
<dbReference type="GO" id="GO:0031054">
    <property type="term" value="P:pre-miRNA processing"/>
    <property type="evidence" value="ECO:0007669"/>
    <property type="project" value="InterPro"/>
</dbReference>
<gene>
    <name evidence="24" type="ORF">AGLY_012896</name>
</gene>
<dbReference type="CDD" id="cd00593">
    <property type="entry name" value="RIBOc"/>
    <property type="match status" value="2"/>
</dbReference>
<evidence type="ECO:0000256" key="14">
    <source>
        <dbReference type="ARBA" id="ARBA00023211"/>
    </source>
</evidence>
<name>A0A6G0T8A7_APHGL</name>
<dbReference type="CDD" id="cd15903">
    <property type="entry name" value="Dicer_PBD"/>
    <property type="match status" value="1"/>
</dbReference>
<dbReference type="Pfam" id="PF00636">
    <property type="entry name" value="Ribonuclease_3"/>
    <property type="match status" value="2"/>
</dbReference>
<dbReference type="FunFam" id="1.10.1520.10:FF:000004">
    <property type="entry name" value="Endoribonuclease dicer-like 1"/>
    <property type="match status" value="1"/>
</dbReference>
<dbReference type="InterPro" id="IPR027417">
    <property type="entry name" value="P-loop_NTPase"/>
</dbReference>
<dbReference type="PANTHER" id="PTHR14950">
    <property type="entry name" value="DICER-RELATED"/>
    <property type="match status" value="1"/>
</dbReference>
<dbReference type="SUPFAM" id="SSF52540">
    <property type="entry name" value="P-loop containing nucleoside triphosphate hydrolases"/>
    <property type="match status" value="1"/>
</dbReference>
<dbReference type="InterPro" id="IPR038248">
    <property type="entry name" value="Dicer_dimer_sf"/>
</dbReference>
<evidence type="ECO:0008006" key="26">
    <source>
        <dbReference type="Google" id="ProtNLM"/>
    </source>
</evidence>
<keyword evidence="11" id="KW-0460">Magnesium</keyword>
<proteinExistence type="inferred from homology"/>
<feature type="domain" description="RNase III" evidence="19">
    <location>
        <begin position="1434"/>
        <end position="1591"/>
    </location>
</feature>
<dbReference type="InterPro" id="IPR000999">
    <property type="entry name" value="RNase_III_dom"/>
</dbReference>
<comment type="caution">
    <text evidence="24">The sequence shown here is derived from an EMBL/GenBank/DDBJ whole genome shotgun (WGS) entry which is preliminary data.</text>
</comment>
<dbReference type="GO" id="GO:0006364">
    <property type="term" value="P:rRNA processing"/>
    <property type="evidence" value="ECO:0007669"/>
    <property type="project" value="InterPro"/>
</dbReference>
<evidence type="ECO:0000256" key="1">
    <source>
        <dbReference type="ARBA" id="ARBA00001936"/>
    </source>
</evidence>
<evidence type="ECO:0000259" key="19">
    <source>
        <dbReference type="PROSITE" id="PS50142"/>
    </source>
</evidence>
<keyword evidence="5" id="KW-0677">Repeat</keyword>
<evidence type="ECO:0000259" key="21">
    <source>
        <dbReference type="PROSITE" id="PS51192"/>
    </source>
</evidence>
<dbReference type="SUPFAM" id="SSF69065">
    <property type="entry name" value="RNase III domain-like"/>
    <property type="match status" value="2"/>
</dbReference>
<feature type="region of interest" description="Disordered" evidence="17">
    <location>
        <begin position="1073"/>
        <end position="1110"/>
    </location>
</feature>
<dbReference type="Pfam" id="PF04851">
    <property type="entry name" value="ResIII"/>
    <property type="match status" value="1"/>
</dbReference>
<dbReference type="FunFam" id="3.40.50.300:FF:000628">
    <property type="entry name" value="Endoribonuclease Dicer"/>
    <property type="match status" value="1"/>
</dbReference>
<reference evidence="24 25" key="1">
    <citation type="submission" date="2019-08" db="EMBL/GenBank/DDBJ databases">
        <title>The genome of the soybean aphid Biotype 1, its phylome, world population structure and adaptation to the North American continent.</title>
        <authorList>
            <person name="Giordano R."/>
            <person name="Donthu R.K."/>
            <person name="Hernandez A.G."/>
            <person name="Wright C.L."/>
            <person name="Zimin A.V."/>
        </authorList>
    </citation>
    <scope>NUCLEOTIDE SEQUENCE [LARGE SCALE GENOMIC DNA]</scope>
    <source>
        <tissue evidence="24">Whole aphids</tissue>
    </source>
</reference>
<dbReference type="GO" id="GO:0005737">
    <property type="term" value="C:cytoplasm"/>
    <property type="evidence" value="ECO:0007669"/>
    <property type="project" value="TreeGrafter"/>
</dbReference>
<keyword evidence="12 16" id="KW-0694">RNA-binding</keyword>
<dbReference type="GO" id="GO:0070578">
    <property type="term" value="C:RISC-loading complex"/>
    <property type="evidence" value="ECO:0007669"/>
    <property type="project" value="TreeGrafter"/>
</dbReference>
<feature type="domain" description="DRBM" evidence="18">
    <location>
        <begin position="1653"/>
        <end position="1688"/>
    </location>
</feature>
<dbReference type="Proteomes" id="UP000475862">
    <property type="component" value="Unassembled WGS sequence"/>
</dbReference>
<dbReference type="GO" id="GO:0004386">
    <property type="term" value="F:helicase activity"/>
    <property type="evidence" value="ECO:0007669"/>
    <property type="project" value="UniProtKB-KW"/>
</dbReference>
<comment type="similarity">
    <text evidence="15 16">Belongs to the helicase family. Dicer subfamily.</text>
</comment>
<dbReference type="PROSITE" id="PS50137">
    <property type="entry name" value="DS_RBD"/>
    <property type="match status" value="1"/>
</dbReference>
<dbReference type="GO" id="GO:0003677">
    <property type="term" value="F:DNA binding"/>
    <property type="evidence" value="ECO:0007669"/>
    <property type="project" value="InterPro"/>
</dbReference>
<dbReference type="PANTHER" id="PTHR14950:SF36">
    <property type="entry name" value="ENDORIBONUCLEASE DCR-2"/>
    <property type="match status" value="1"/>
</dbReference>
<evidence type="ECO:0000259" key="20">
    <source>
        <dbReference type="PROSITE" id="PS50821"/>
    </source>
</evidence>
<sequence length="1691" mass="195514">MDQPSKDTSGIVPRKYQLELLEDVKKSNTILYLPTGSGKTYIATMLVKNLGDCLTKPIGHGRKWTFFIVQSVPLVAQQANNLRRHLPWSIGTFSGDMNVDFWSQKHWDEILEKCHILVMTAQIYLNNLHHGYMHIKDANLLIFDECHHAVALHPFKQIMQVLHDSNLNIDERPHILGLTATLINSNTKNVKDELTKLQNTFNATIKTKYDENIQIFSARPEEFISLYDEYILDDEMVAITQRISKIVDHLKKFQAPAKIEPIKENNEVYYLENQKQSSKNFANYFLDIEVNLSDGGPYIAFLATWHFIVEIEKKRKICTDSKNHTIMSMVLSEVTIIRKLVFDYMNKHSSINNGHSTTLNNVSPKLKKLMEILSSIKATDTCLVFVDRRTTAKILYHYIKDFIQEYNQENIVCEFIVGARGIISPDSKEMVYKKQQNNDIIKKFNDNIINVLITSEVLEEGVDIQTCNYVIRYDSPKNFPSYVQSKGRARSADSKFIIMVPNQLKFEKTQSDYNKMEEEIVKILVDNDIDDENNDENMTEVFKTKHAILTHDVAISIINRYCFSLPQDRFTDLSPEWYIAQNNNKFKKYKLKLPINSVIKTPIDGIFCASKKNAKKSAAFNACIELYKVGALDEYLLPISIKNNAVFNDLKWFPHWDEKDIEASNYKLKPGTNKMRRMVHIESPTHLHGSYPQVTKPSYLHILRCVPDYIQLKEDKYKTFDKLLRSNEEFGILTSNKLPKVSNFPIFLPFGNVNVSIIVNVEIMHLDHTSHKKLEDFHNKLFLDVLGVKDFIVRSYDNGDNSYLVVPISSTDNKCNVDWNVININKFVETEEPTMEQRKTKFYEEYLKIPNVISPWYRNIVPIQRYIVTDVYLDMTPESSFPTSEYDTYETYFSDKYSINVTHKDQPMIKVKSLGVTKLNYLIPRFIIGKPDRRNEYIEILIPEFCTWHKFPSVYWLKALMLPTILYRLDKLLLAEDLLIKINSMCNIEVEDDTNTEDAVKIDDFSGFHEDKKKNIILPISETLKYLENSHDNNMANEWNSKSLPIDIERQRNTTMLDLLSYHTFMYAINKSKNNDNSDDQKTDSPSLNELNSKSKFNSPNGKSDDRTECKKRRYASYDKEHLEEINKFMIQSIPEPIIFQKLNELNIYYNFMEMKDILKNVLTEMNTLNLTNNTSPTLGPLSKEVSTKNIGPRQSDILKAITPPFANDMFNYERMETYGDSFLKFAVSLVLFDAFPSDNEGVLTELKMKIVGNRNLFYVGRNLNLGSYLTVNVFDPNMDWIPPCFGVPQTLKEIIEKGDLQSDVLHQINIPKDNQIIGILSDNTWKEIEKEIIKFKELSDITMSDSDGEEDIPRVGHSQSDLFIYKQSVSDKMVADCVESLIGTYVYKRGVEVGFKVLQGLGIIPKQFIDAFKPKPIENIYNDLSFSKVLPGYELLERRIGYSFKHKHLLAQALTHPTYQFGYTECYQRLEFLGDAILDFLITTYIIQHCYQKTPGEITDIRSSLVNNITFASLSARIGLHRFILAKSVQMTEAIDRFYEHQQKNNHKIGQEILYLIEESDCYAAESVDVPKVLGDLFESLIAAIYLDCGRDLNFVWTFCYRFLENEINEFCTNVPKNPIRILHETKLQPNFSKPDASSAALDKGLGTMMKLEIMLNNKTITMYGFGQNKKEAKVAAAKIALKNMKKMVS</sequence>
<evidence type="ECO:0000256" key="15">
    <source>
        <dbReference type="ARBA" id="ARBA00035116"/>
    </source>
</evidence>
<dbReference type="Gene3D" id="3.30.160.380">
    <property type="entry name" value="Dicer dimerisation domain"/>
    <property type="match status" value="1"/>
</dbReference>
<evidence type="ECO:0000313" key="25">
    <source>
        <dbReference type="Proteomes" id="UP000475862"/>
    </source>
</evidence>
<dbReference type="GO" id="GO:0046872">
    <property type="term" value="F:metal ion binding"/>
    <property type="evidence" value="ECO:0007669"/>
    <property type="project" value="UniProtKB-KW"/>
</dbReference>
<evidence type="ECO:0000256" key="3">
    <source>
        <dbReference type="ARBA" id="ARBA00022722"/>
    </source>
</evidence>
<keyword evidence="4" id="KW-0479">Metal-binding</keyword>
<dbReference type="InterPro" id="IPR001650">
    <property type="entry name" value="Helicase_C-like"/>
</dbReference>
<evidence type="ECO:0000259" key="22">
    <source>
        <dbReference type="PROSITE" id="PS51194"/>
    </source>
</evidence>
<evidence type="ECO:0000256" key="7">
    <source>
        <dbReference type="ARBA" id="ARBA00022759"/>
    </source>
</evidence>
<evidence type="ECO:0000259" key="18">
    <source>
        <dbReference type="PROSITE" id="PS50137"/>
    </source>
</evidence>
<dbReference type="Pfam" id="PF20931">
    <property type="entry name" value="Dicer_platform"/>
    <property type="match status" value="1"/>
</dbReference>
<keyword evidence="9" id="KW-0347">Helicase</keyword>
<feature type="domain" description="PAZ" evidence="20">
    <location>
        <begin position="827"/>
        <end position="931"/>
    </location>
</feature>
<dbReference type="SMART" id="SM00487">
    <property type="entry name" value="DEXDc"/>
    <property type="match status" value="1"/>
</dbReference>
<dbReference type="InterPro" id="IPR036085">
    <property type="entry name" value="PAZ_dom_sf"/>
</dbReference>
<feature type="domain" description="Helicase ATP-binding" evidence="21">
    <location>
        <begin position="20"/>
        <end position="200"/>
    </location>
</feature>
<dbReference type="GO" id="GO:0004525">
    <property type="term" value="F:ribonuclease III activity"/>
    <property type="evidence" value="ECO:0007669"/>
    <property type="project" value="InterPro"/>
</dbReference>
<dbReference type="GO" id="GO:0005634">
    <property type="term" value="C:nucleus"/>
    <property type="evidence" value="ECO:0007669"/>
    <property type="project" value="TreeGrafter"/>
</dbReference>
<feature type="domain" description="RNase III" evidence="19">
    <location>
        <begin position="1179"/>
        <end position="1391"/>
    </location>
</feature>
<dbReference type="Pfam" id="PF03368">
    <property type="entry name" value="Dicer_dimer"/>
    <property type="match status" value="1"/>
</dbReference>
<dbReference type="OrthoDB" id="416741at2759"/>
<keyword evidence="6" id="KW-0547">Nucleotide-binding</keyword>
<feature type="compositionally biased region" description="Polar residues" evidence="17">
    <location>
        <begin position="1086"/>
        <end position="1102"/>
    </location>
</feature>
<dbReference type="InterPro" id="IPR048512">
    <property type="entry name" value="Dicer_platform"/>
</dbReference>
<accession>A0A6G0T8A7</accession>
<dbReference type="SUPFAM" id="SSF54768">
    <property type="entry name" value="dsRNA-binding domain-like"/>
    <property type="match status" value="1"/>
</dbReference>
<dbReference type="SMART" id="SM00490">
    <property type="entry name" value="HELICc"/>
    <property type="match status" value="1"/>
</dbReference>
<evidence type="ECO:0000256" key="2">
    <source>
        <dbReference type="ARBA" id="ARBA00001946"/>
    </source>
</evidence>
<keyword evidence="3" id="KW-0540">Nuclease</keyword>
<evidence type="ECO:0000256" key="13">
    <source>
        <dbReference type="ARBA" id="ARBA00023158"/>
    </source>
</evidence>
<dbReference type="PROSITE" id="PS50142">
    <property type="entry name" value="RNASE_3_2"/>
    <property type="match status" value="2"/>
</dbReference>
<dbReference type="PROSITE" id="PS00517">
    <property type="entry name" value="RNASE_3_1"/>
    <property type="match status" value="1"/>
</dbReference>
<dbReference type="InterPro" id="IPR014720">
    <property type="entry name" value="dsRBD_dom"/>
</dbReference>
<evidence type="ECO:0000256" key="11">
    <source>
        <dbReference type="ARBA" id="ARBA00022842"/>
    </source>
</evidence>
<dbReference type="Pfam" id="PF00271">
    <property type="entry name" value="Helicase_C"/>
    <property type="match status" value="1"/>
</dbReference>
<keyword evidence="8" id="KW-0378">Hydrolase</keyword>
<protein>
    <recommendedName>
        <fullName evidence="26">Dicer-2</fullName>
    </recommendedName>
</protein>
<dbReference type="Gene3D" id="3.40.50.300">
    <property type="entry name" value="P-loop containing nucleotide triphosphate hydrolases"/>
    <property type="match status" value="2"/>
</dbReference>
<evidence type="ECO:0000256" key="9">
    <source>
        <dbReference type="ARBA" id="ARBA00022806"/>
    </source>
</evidence>
<keyword evidence="7" id="KW-0255">Endonuclease</keyword>
<evidence type="ECO:0000256" key="17">
    <source>
        <dbReference type="SAM" id="MobiDB-lite"/>
    </source>
</evidence>
<dbReference type="InterPro" id="IPR006935">
    <property type="entry name" value="Helicase/UvrB_N"/>
</dbReference>
<dbReference type="InterPro" id="IPR036389">
    <property type="entry name" value="RNase_III_sf"/>
</dbReference>
<evidence type="ECO:0000256" key="12">
    <source>
        <dbReference type="ARBA" id="ARBA00022884"/>
    </source>
</evidence>
<keyword evidence="13" id="KW-0943">RNA-mediated gene silencing</keyword>
<dbReference type="PROSITE" id="PS51194">
    <property type="entry name" value="HELICASE_CTER"/>
    <property type="match status" value="1"/>
</dbReference>
<dbReference type="PROSITE" id="PS50821">
    <property type="entry name" value="PAZ"/>
    <property type="match status" value="1"/>
</dbReference>
<dbReference type="PROSITE" id="PS51327">
    <property type="entry name" value="DICER_DSRBF"/>
    <property type="match status" value="1"/>
</dbReference>
<comment type="cofactor">
    <cofactor evidence="1">
        <name>Mn(2+)</name>
        <dbReference type="ChEBI" id="CHEBI:29035"/>
    </cofactor>
</comment>
<evidence type="ECO:0000313" key="24">
    <source>
        <dbReference type="EMBL" id="KAE9527616.1"/>
    </source>
</evidence>
<dbReference type="PROSITE" id="PS51192">
    <property type="entry name" value="HELICASE_ATP_BIND_1"/>
    <property type="match status" value="1"/>
</dbReference>
<dbReference type="Pfam" id="PF20932">
    <property type="entry name" value="Dicer_dsRBD"/>
    <property type="match status" value="1"/>
</dbReference>
<dbReference type="GO" id="GO:0030422">
    <property type="term" value="P:siRNA processing"/>
    <property type="evidence" value="ECO:0007669"/>
    <property type="project" value="InterPro"/>
</dbReference>
<dbReference type="InterPro" id="IPR005034">
    <property type="entry name" value="Dicer_dimerisation"/>
</dbReference>
<dbReference type="GO" id="GO:0004530">
    <property type="term" value="F:deoxyribonuclease I activity"/>
    <property type="evidence" value="ECO:0007669"/>
    <property type="project" value="TreeGrafter"/>
</dbReference>
<dbReference type="GO" id="GO:0006309">
    <property type="term" value="P:apoptotic DNA fragmentation"/>
    <property type="evidence" value="ECO:0007669"/>
    <property type="project" value="TreeGrafter"/>
</dbReference>
<dbReference type="SMART" id="SM00949">
    <property type="entry name" value="PAZ"/>
    <property type="match status" value="1"/>
</dbReference>
<keyword evidence="14" id="KW-0464">Manganese</keyword>
<evidence type="ECO:0000259" key="23">
    <source>
        <dbReference type="PROSITE" id="PS51327"/>
    </source>
</evidence>
<organism evidence="24 25">
    <name type="scientific">Aphis glycines</name>
    <name type="common">Soybean aphid</name>
    <dbReference type="NCBI Taxonomy" id="307491"/>
    <lineage>
        <taxon>Eukaryota</taxon>
        <taxon>Metazoa</taxon>
        <taxon>Ecdysozoa</taxon>
        <taxon>Arthropoda</taxon>
        <taxon>Hexapoda</taxon>
        <taxon>Insecta</taxon>
        <taxon>Pterygota</taxon>
        <taxon>Neoptera</taxon>
        <taxon>Paraneoptera</taxon>
        <taxon>Hemiptera</taxon>
        <taxon>Sternorrhyncha</taxon>
        <taxon>Aphidomorpha</taxon>
        <taxon>Aphidoidea</taxon>
        <taxon>Aphididae</taxon>
        <taxon>Aphidini</taxon>
        <taxon>Aphis</taxon>
        <taxon>Aphis</taxon>
    </lineage>
</organism>
<comment type="cofactor">
    <cofactor evidence="2">
        <name>Mg(2+)</name>
        <dbReference type="ChEBI" id="CHEBI:18420"/>
    </cofactor>
</comment>
<dbReference type="InterPro" id="IPR003100">
    <property type="entry name" value="PAZ_dom"/>
</dbReference>
<keyword evidence="25" id="KW-1185">Reference proteome</keyword>
<dbReference type="SUPFAM" id="SSF101690">
    <property type="entry name" value="PAZ domain"/>
    <property type="match status" value="1"/>
</dbReference>
<evidence type="ECO:0000256" key="5">
    <source>
        <dbReference type="ARBA" id="ARBA00022737"/>
    </source>
</evidence>
<keyword evidence="10" id="KW-0067">ATP-binding</keyword>
<evidence type="ECO:0000256" key="6">
    <source>
        <dbReference type="ARBA" id="ARBA00022741"/>
    </source>
</evidence>
<evidence type="ECO:0000256" key="8">
    <source>
        <dbReference type="ARBA" id="ARBA00022801"/>
    </source>
</evidence>
<dbReference type="InterPro" id="IPR044441">
    <property type="entry name" value="DICER_DSRM"/>
</dbReference>